<gene>
    <name evidence="1" type="ordered locus">Mnod_7325</name>
</gene>
<protein>
    <recommendedName>
        <fullName evidence="3">Addiction module toxin, RelE/StbE family</fullName>
    </recommendedName>
</protein>
<dbReference type="AlphaFoldDB" id="B8ILT9"/>
<evidence type="ECO:0000313" key="2">
    <source>
        <dbReference type="Proteomes" id="UP000008207"/>
    </source>
</evidence>
<dbReference type="InterPro" id="IPR018669">
    <property type="entry name" value="Toxin_HigB"/>
</dbReference>
<dbReference type="Proteomes" id="UP000008207">
    <property type="component" value="Chromosome"/>
</dbReference>
<organism evidence="1 2">
    <name type="scientific">Methylobacterium nodulans (strain LMG 21967 / CNCM I-2342 / ORS 2060)</name>
    <dbReference type="NCBI Taxonomy" id="460265"/>
    <lineage>
        <taxon>Bacteria</taxon>
        <taxon>Pseudomonadati</taxon>
        <taxon>Pseudomonadota</taxon>
        <taxon>Alphaproteobacteria</taxon>
        <taxon>Hyphomicrobiales</taxon>
        <taxon>Methylobacteriaceae</taxon>
        <taxon>Methylobacterium</taxon>
    </lineage>
</organism>
<dbReference type="GO" id="GO:0004519">
    <property type="term" value="F:endonuclease activity"/>
    <property type="evidence" value="ECO:0007669"/>
    <property type="project" value="InterPro"/>
</dbReference>
<reference evidence="1 2" key="1">
    <citation type="submission" date="2009-01" db="EMBL/GenBank/DDBJ databases">
        <title>Complete sequence of chromosome of Methylobacterium nodulans ORS 2060.</title>
        <authorList>
            <consortium name="US DOE Joint Genome Institute"/>
            <person name="Lucas S."/>
            <person name="Copeland A."/>
            <person name="Lapidus A."/>
            <person name="Glavina del Rio T."/>
            <person name="Dalin E."/>
            <person name="Tice H."/>
            <person name="Bruce D."/>
            <person name="Goodwin L."/>
            <person name="Pitluck S."/>
            <person name="Sims D."/>
            <person name="Brettin T."/>
            <person name="Detter J.C."/>
            <person name="Han C."/>
            <person name="Larimer F."/>
            <person name="Land M."/>
            <person name="Hauser L."/>
            <person name="Kyrpides N."/>
            <person name="Ivanova N."/>
            <person name="Marx C.J."/>
            <person name="Richardson P."/>
        </authorList>
    </citation>
    <scope>NUCLEOTIDE SEQUENCE [LARGE SCALE GENOMIC DNA]</scope>
    <source>
        <strain evidence="2">LMG 21967 / CNCM I-2342 / ORS 2060</strain>
    </source>
</reference>
<dbReference type="eggNOG" id="COG4680">
    <property type="taxonomic scope" value="Bacteria"/>
</dbReference>
<dbReference type="Pfam" id="PF09907">
    <property type="entry name" value="HigB_toxin"/>
    <property type="match status" value="1"/>
</dbReference>
<sequence>MGMRIIAFSTLRDYADKHPAAKVALIRWHTVMKAGTFASMSEVQSAFPKAKVLNADRVRFPISGGNYRLIAAFDFEKQIVFVKFLGAHAEYDAVDALTVSQY</sequence>
<dbReference type="HOGENOM" id="CLU_153067_3_0_5"/>
<dbReference type="EMBL" id="CP001349">
    <property type="protein sequence ID" value="ACL62064.1"/>
    <property type="molecule type" value="Genomic_DNA"/>
</dbReference>
<evidence type="ECO:0008006" key="3">
    <source>
        <dbReference type="Google" id="ProtNLM"/>
    </source>
</evidence>
<dbReference type="KEGG" id="mno:Mnod_7325"/>
<dbReference type="GO" id="GO:0003723">
    <property type="term" value="F:RNA binding"/>
    <property type="evidence" value="ECO:0007669"/>
    <property type="project" value="InterPro"/>
</dbReference>
<name>B8ILT9_METNO</name>
<evidence type="ECO:0000313" key="1">
    <source>
        <dbReference type="EMBL" id="ACL62064.1"/>
    </source>
</evidence>
<keyword evidence="2" id="KW-1185">Reference proteome</keyword>
<proteinExistence type="predicted"/>
<accession>B8ILT9</accession>
<dbReference type="GO" id="GO:0110001">
    <property type="term" value="C:toxin-antitoxin complex"/>
    <property type="evidence" value="ECO:0007669"/>
    <property type="project" value="InterPro"/>
</dbReference>
<dbReference type="STRING" id="460265.Mnod_7325"/>